<evidence type="ECO:0000313" key="1">
    <source>
        <dbReference type="EMBL" id="OEH76715.1"/>
    </source>
</evidence>
<accession>A0A1D3CZV7</accession>
<gene>
    <name evidence="1" type="ORF">cyc_08769</name>
</gene>
<dbReference type="AlphaFoldDB" id="A0A1D3CZV7"/>
<dbReference type="EMBL" id="JROU02001349">
    <property type="protein sequence ID" value="OEH76715.1"/>
    <property type="molecule type" value="Genomic_DNA"/>
</dbReference>
<comment type="caution">
    <text evidence="1">The sequence shown here is derived from an EMBL/GenBank/DDBJ whole genome shotgun (WGS) entry which is preliminary data.</text>
</comment>
<organism evidence="1 2">
    <name type="scientific">Cyclospora cayetanensis</name>
    <dbReference type="NCBI Taxonomy" id="88456"/>
    <lineage>
        <taxon>Eukaryota</taxon>
        <taxon>Sar</taxon>
        <taxon>Alveolata</taxon>
        <taxon>Apicomplexa</taxon>
        <taxon>Conoidasida</taxon>
        <taxon>Coccidia</taxon>
        <taxon>Eucoccidiorida</taxon>
        <taxon>Eimeriorina</taxon>
        <taxon>Eimeriidae</taxon>
        <taxon>Cyclospora</taxon>
    </lineage>
</organism>
<keyword evidence="2" id="KW-1185">Reference proteome</keyword>
<dbReference type="VEuPathDB" id="ToxoDB:cyc_08769"/>
<sequence>MLLTDQEQLAAMLAPYVDSDGHPVVPLSDDLLFIKRGLDLRLLEFQEDCRRIQKTENTLQRQLDELSLGYDAMVLEAQGFAESKLMGQVKDLKKIVTLLQLELDELRFQRDVYADEAKRLRGVCRYGNWIQDGGLAILSIRQALGHELDNQFFICTPEHI</sequence>
<reference evidence="1 2" key="1">
    <citation type="journal article" date="2016" name="BMC Genomics">
        <title>Comparative genomics reveals Cyclospora cayetanensis possesses coccidia-like metabolism and invasion components but unique surface antigens.</title>
        <authorList>
            <person name="Liu S."/>
            <person name="Wang L."/>
            <person name="Zheng H."/>
            <person name="Xu Z."/>
            <person name="Roellig D.M."/>
            <person name="Li N."/>
            <person name="Frace M.A."/>
            <person name="Tang K."/>
            <person name="Arrowood M.J."/>
            <person name="Moss D.M."/>
            <person name="Zhang L."/>
            <person name="Feng Y."/>
            <person name="Xiao L."/>
        </authorList>
    </citation>
    <scope>NUCLEOTIDE SEQUENCE [LARGE SCALE GENOMIC DNA]</scope>
    <source>
        <strain evidence="1 2">CHN_HEN01</strain>
    </source>
</reference>
<dbReference type="VEuPathDB" id="ToxoDB:LOC34624397"/>
<dbReference type="Proteomes" id="UP000095192">
    <property type="component" value="Unassembled WGS sequence"/>
</dbReference>
<proteinExistence type="predicted"/>
<dbReference type="InParanoid" id="A0A1D3CZV7"/>
<protein>
    <submittedName>
        <fullName evidence="1">Uncharacterized protein</fullName>
    </submittedName>
</protein>
<name>A0A1D3CZV7_9EIME</name>
<evidence type="ECO:0000313" key="2">
    <source>
        <dbReference type="Proteomes" id="UP000095192"/>
    </source>
</evidence>